<reference evidence="1 2" key="1">
    <citation type="submission" date="2022-11" db="EMBL/GenBank/DDBJ databases">
        <title>Minimal conservation of predation-associated metabolite biosynthetic gene clusters underscores biosynthetic potential of Myxococcota including descriptions for ten novel species: Archangium lansinium sp. nov., Myxococcus landrumus sp. nov., Nannocystis bai.</title>
        <authorList>
            <person name="Ahearne A."/>
            <person name="Stevens C."/>
            <person name="Dowd S."/>
        </authorList>
    </citation>
    <scope>NUCLEOTIDE SEQUENCE [LARGE SCALE GENOMIC DNA]</scope>
    <source>
        <strain evidence="1 2">BB15-2</strain>
    </source>
</reference>
<gene>
    <name evidence="1" type="ORF">POL25_40990</name>
</gene>
<protein>
    <submittedName>
        <fullName evidence="1">Uncharacterized protein</fullName>
    </submittedName>
</protein>
<evidence type="ECO:0000313" key="1">
    <source>
        <dbReference type="EMBL" id="MDC0723328.1"/>
    </source>
</evidence>
<evidence type="ECO:0000313" key="2">
    <source>
        <dbReference type="Proteomes" id="UP001221686"/>
    </source>
</evidence>
<organism evidence="1 2">
    <name type="scientific">Nannocystis bainbridge</name>
    <dbReference type="NCBI Taxonomy" id="2995303"/>
    <lineage>
        <taxon>Bacteria</taxon>
        <taxon>Pseudomonadati</taxon>
        <taxon>Myxococcota</taxon>
        <taxon>Polyangia</taxon>
        <taxon>Nannocystales</taxon>
        <taxon>Nannocystaceae</taxon>
        <taxon>Nannocystis</taxon>
    </lineage>
</organism>
<dbReference type="EMBL" id="JAQNDL010000005">
    <property type="protein sequence ID" value="MDC0723328.1"/>
    <property type="molecule type" value="Genomic_DNA"/>
</dbReference>
<keyword evidence="2" id="KW-1185">Reference proteome</keyword>
<proteinExistence type="predicted"/>
<accession>A0ABT5ED14</accession>
<dbReference type="Proteomes" id="UP001221686">
    <property type="component" value="Unassembled WGS sequence"/>
</dbReference>
<comment type="caution">
    <text evidence="1">The sequence shown here is derived from an EMBL/GenBank/DDBJ whole genome shotgun (WGS) entry which is preliminary data.</text>
</comment>
<sequence length="55" mass="6019">MRPVQDILLCTIPQTLTAEPNMPAVELPADHAADRQTDRAGLSGRGFQRFLKSLA</sequence>
<name>A0ABT5ED14_9BACT</name>